<keyword evidence="1" id="KW-0732">Signal</keyword>
<proteinExistence type="predicted"/>
<dbReference type="EMBL" id="JAODUP010000275">
    <property type="protein sequence ID" value="KAK2154170.1"/>
    <property type="molecule type" value="Genomic_DNA"/>
</dbReference>
<dbReference type="AlphaFoldDB" id="A0AAD9JL11"/>
<evidence type="ECO:0000313" key="2">
    <source>
        <dbReference type="EMBL" id="KAK2154170.1"/>
    </source>
</evidence>
<dbReference type="Proteomes" id="UP001208570">
    <property type="component" value="Unassembled WGS sequence"/>
</dbReference>
<sequence length="177" mass="20018">MKSLLLVLITAVAYTSATMVYSKPKKRTEQLPLCPTEVYETHCQKRDAACYPTVNQVYFDYDFRSNDLKTVEAILDNDQRCTCLCGKMLGEQCDFGGTCMFPAMCSSDQKCILTSIFSGEYPTKCFKTNPVKATYVEPGQNPVEIGTFDSQCHMQKYLYEVEPDLELKFVSVNLLSI</sequence>
<gene>
    <name evidence="2" type="ORF">LSH36_275g07041</name>
</gene>
<keyword evidence="3" id="KW-1185">Reference proteome</keyword>
<protein>
    <submittedName>
        <fullName evidence="2">Uncharacterized protein</fullName>
    </submittedName>
</protein>
<reference evidence="2" key="1">
    <citation type="journal article" date="2023" name="Mol. Biol. Evol.">
        <title>Third-Generation Sequencing Reveals the Adaptive Role of the Epigenome in Three Deep-Sea Polychaetes.</title>
        <authorList>
            <person name="Perez M."/>
            <person name="Aroh O."/>
            <person name="Sun Y."/>
            <person name="Lan Y."/>
            <person name="Juniper S.K."/>
            <person name="Young C.R."/>
            <person name="Angers B."/>
            <person name="Qian P.Y."/>
        </authorList>
    </citation>
    <scope>NUCLEOTIDE SEQUENCE</scope>
    <source>
        <strain evidence="2">P08H-3</strain>
    </source>
</reference>
<organism evidence="2 3">
    <name type="scientific">Paralvinella palmiformis</name>
    <dbReference type="NCBI Taxonomy" id="53620"/>
    <lineage>
        <taxon>Eukaryota</taxon>
        <taxon>Metazoa</taxon>
        <taxon>Spiralia</taxon>
        <taxon>Lophotrochozoa</taxon>
        <taxon>Annelida</taxon>
        <taxon>Polychaeta</taxon>
        <taxon>Sedentaria</taxon>
        <taxon>Canalipalpata</taxon>
        <taxon>Terebellida</taxon>
        <taxon>Terebelliformia</taxon>
        <taxon>Alvinellidae</taxon>
        <taxon>Paralvinella</taxon>
    </lineage>
</organism>
<comment type="caution">
    <text evidence="2">The sequence shown here is derived from an EMBL/GenBank/DDBJ whole genome shotgun (WGS) entry which is preliminary data.</text>
</comment>
<evidence type="ECO:0000256" key="1">
    <source>
        <dbReference type="SAM" id="SignalP"/>
    </source>
</evidence>
<name>A0AAD9JL11_9ANNE</name>
<accession>A0AAD9JL11</accession>
<evidence type="ECO:0000313" key="3">
    <source>
        <dbReference type="Proteomes" id="UP001208570"/>
    </source>
</evidence>
<feature type="signal peptide" evidence="1">
    <location>
        <begin position="1"/>
        <end position="17"/>
    </location>
</feature>
<feature type="chain" id="PRO_5042149704" evidence="1">
    <location>
        <begin position="18"/>
        <end position="177"/>
    </location>
</feature>